<dbReference type="Pfam" id="PF03283">
    <property type="entry name" value="PAE"/>
    <property type="match status" value="2"/>
</dbReference>
<feature type="chain" id="PRO_5019292468" description="Pectin acetylesterase" evidence="6">
    <location>
        <begin position="25"/>
        <end position="816"/>
    </location>
</feature>
<comment type="caution">
    <text evidence="7">The sequence shown here is derived from an EMBL/GenBank/DDBJ whole genome shotgun (WGS) entry which is preliminary data.</text>
</comment>
<accession>A0A444WW60</accession>
<evidence type="ECO:0000256" key="1">
    <source>
        <dbReference type="ARBA" id="ARBA00003534"/>
    </source>
</evidence>
<dbReference type="EMBL" id="SDMP01000020">
    <property type="protein sequence ID" value="RYQ81697.1"/>
    <property type="molecule type" value="Genomic_DNA"/>
</dbReference>
<reference evidence="7 8" key="1">
    <citation type="submission" date="2019-01" db="EMBL/GenBank/DDBJ databases">
        <title>Sequencing of cultivated peanut Arachis hypogaea provides insights into genome evolution and oil improvement.</title>
        <authorList>
            <person name="Chen X."/>
        </authorList>
    </citation>
    <scope>NUCLEOTIDE SEQUENCE [LARGE SCALE GENOMIC DNA]</scope>
    <source>
        <strain evidence="8">cv. Fuhuasheng</strain>
        <tissue evidence="7">Leaves</tissue>
    </source>
</reference>
<dbReference type="GO" id="GO:0071555">
    <property type="term" value="P:cell wall organization"/>
    <property type="evidence" value="ECO:0007669"/>
    <property type="project" value="UniProtKB-KW"/>
</dbReference>
<evidence type="ECO:0000256" key="5">
    <source>
        <dbReference type="ARBA" id="ARBA00023316"/>
    </source>
</evidence>
<evidence type="ECO:0000313" key="7">
    <source>
        <dbReference type="EMBL" id="RYQ81697.1"/>
    </source>
</evidence>
<comment type="similarity">
    <text evidence="3">Belongs to the pectinacetylesterase family.</text>
</comment>
<evidence type="ECO:0008006" key="9">
    <source>
        <dbReference type="Google" id="ProtNLM"/>
    </source>
</evidence>
<dbReference type="GO" id="GO:0009505">
    <property type="term" value="C:plant-type cell wall"/>
    <property type="evidence" value="ECO:0007669"/>
    <property type="project" value="TreeGrafter"/>
</dbReference>
<organism evidence="7 8">
    <name type="scientific">Arachis hypogaea</name>
    <name type="common">Peanut</name>
    <dbReference type="NCBI Taxonomy" id="3818"/>
    <lineage>
        <taxon>Eukaryota</taxon>
        <taxon>Viridiplantae</taxon>
        <taxon>Streptophyta</taxon>
        <taxon>Embryophyta</taxon>
        <taxon>Tracheophyta</taxon>
        <taxon>Spermatophyta</taxon>
        <taxon>Magnoliopsida</taxon>
        <taxon>eudicotyledons</taxon>
        <taxon>Gunneridae</taxon>
        <taxon>Pentapetalae</taxon>
        <taxon>rosids</taxon>
        <taxon>fabids</taxon>
        <taxon>Fabales</taxon>
        <taxon>Fabaceae</taxon>
        <taxon>Papilionoideae</taxon>
        <taxon>50 kb inversion clade</taxon>
        <taxon>dalbergioids sensu lato</taxon>
        <taxon>Dalbergieae</taxon>
        <taxon>Pterocarpus clade</taxon>
        <taxon>Arachis</taxon>
    </lineage>
</organism>
<keyword evidence="4" id="KW-0134">Cell wall</keyword>
<keyword evidence="6" id="KW-0732">Signal</keyword>
<gene>
    <name evidence="7" type="ORF">Ahy_B10g100319</name>
</gene>
<evidence type="ECO:0000256" key="2">
    <source>
        <dbReference type="ARBA" id="ARBA00004191"/>
    </source>
</evidence>
<sequence length="816" mass="90127">MEIPRIWQWLNLLVCVLLLIKSEGSGFVPITYLEDAESKGAVCLDGSPPAYHFDKGSGEGVNSWIVHLEGGGWCSDVSSCLERKDTRLGSSKQMDTQAGFYGILNNQQDYNPDFYNWNRIKIRYCDGSSFTGDVEEVDPTNNLHFRGARIFEAVIKHLLAKGMENAENAILSGCSAGGLAAILNCDRFKSFLPNGARVKCAPDAGYFIHVPDVSGTKRIENFYKGVVETHGSAKYLSKSCTSKYGAGLCFFPQYVVQDIATPIFVVNAAYDSWQIRNILIPGMADPHGSWQNCRDDIGNCTPDQLDAVQGFREDFIKALSGVQNSPSKGMFIDSCYIHCQTEMQESWFKTDAPQLANTTIAKAVGDWFYDRKPFQHIDCAFPCNPTCVNPLVISSKVLTKLEHIAEYGMGYGLMEASKEGDMYSFGILVLEMLTRLHSEGSGFVPITYLEDAESKGAVCLDGSPPAYHFDKGSGEGVNSWIVFLEGGGWCSDVSSCLERKDTRLGSSKQMDMQSGFNGILNNQQDYNPDFYNWNRIKIRYCDGSSFTGDVEEVDPTNNLHFRGARIFEAVIKHLLAKGMENAENAILSGCSAGGLAAILNCDRFKSFLPNGARVKCVPDAGYFINVPDVSGTKHIENFYNGVVETHGSAKYLSKSCTSKYGAGLCFFPQYVAQDIATPIFVVNAAYDSWQIRNILIPSMADPHGSWKNCKENISNCTPDELDAVQGFREDFIKALSGVQNSPSKGMFIDSCYIHCQTGMQELWFNPDAPQLANTTIAKAVGDWFYERKPFQHIDCAFPCNPTCGKPVLNVKAHPEI</sequence>
<dbReference type="InterPro" id="IPR004963">
    <property type="entry name" value="PAE/NOTUM"/>
</dbReference>
<dbReference type="PANTHER" id="PTHR21562">
    <property type="entry name" value="NOTUM-RELATED"/>
    <property type="match status" value="1"/>
</dbReference>
<keyword evidence="8" id="KW-1185">Reference proteome</keyword>
<evidence type="ECO:0000313" key="8">
    <source>
        <dbReference type="Proteomes" id="UP000289738"/>
    </source>
</evidence>
<dbReference type="GO" id="GO:0052793">
    <property type="term" value="F:pectin acetylesterase activity"/>
    <property type="evidence" value="ECO:0007669"/>
    <property type="project" value="TreeGrafter"/>
</dbReference>
<protein>
    <recommendedName>
        <fullName evidence="9">Pectin acetylesterase</fullName>
    </recommendedName>
</protein>
<keyword evidence="5" id="KW-0961">Cell wall biogenesis/degradation</keyword>
<evidence type="ECO:0000256" key="3">
    <source>
        <dbReference type="ARBA" id="ARBA00005784"/>
    </source>
</evidence>
<dbReference type="PANTHER" id="PTHR21562:SF102">
    <property type="entry name" value="PECTIN ACETYLESTERASE"/>
    <property type="match status" value="1"/>
</dbReference>
<comment type="subcellular location">
    <subcellularLocation>
        <location evidence="2">Secreted</location>
        <location evidence="2">Cell wall</location>
    </subcellularLocation>
</comment>
<keyword evidence="4" id="KW-0964">Secreted</keyword>
<dbReference type="AlphaFoldDB" id="A0A444WW60"/>
<dbReference type="Proteomes" id="UP000289738">
    <property type="component" value="Chromosome B10"/>
</dbReference>
<name>A0A444WW60_ARAHY</name>
<comment type="function">
    <text evidence="1">Hydrolyzes acetyl esters in homogalacturonan regions of pectin. In type I primary cell wall, galacturonic acid residues of pectin can be acetylated at the O-2 and O-3 positions. Decreasing the degree of acetylation of pectin gels in vitro alters their physical properties.</text>
</comment>
<proteinExistence type="inferred from homology"/>
<dbReference type="STRING" id="3818.A0A444WW60"/>
<evidence type="ECO:0000256" key="4">
    <source>
        <dbReference type="ARBA" id="ARBA00022512"/>
    </source>
</evidence>
<feature type="signal peptide" evidence="6">
    <location>
        <begin position="1"/>
        <end position="24"/>
    </location>
</feature>
<evidence type="ECO:0000256" key="6">
    <source>
        <dbReference type="SAM" id="SignalP"/>
    </source>
</evidence>